<reference evidence="1 2" key="1">
    <citation type="submission" date="2019-10" db="EMBL/GenBank/DDBJ databases">
        <title>Genomic and transcriptomic insights into the perfect genentic adaptation of a filamentous nitrogen-fixing cyanobacterium to rice fields.</title>
        <authorList>
            <person name="Chen Z."/>
        </authorList>
    </citation>
    <scope>NUCLEOTIDE SEQUENCE [LARGE SCALE GENOMIC DNA]</scope>
    <source>
        <strain evidence="1">CCNUC1</strain>
    </source>
</reference>
<organism evidence="1 2">
    <name type="scientific">Nostoc sphaeroides CCNUC1</name>
    <dbReference type="NCBI Taxonomy" id="2653204"/>
    <lineage>
        <taxon>Bacteria</taxon>
        <taxon>Bacillati</taxon>
        <taxon>Cyanobacteriota</taxon>
        <taxon>Cyanophyceae</taxon>
        <taxon>Nostocales</taxon>
        <taxon>Nostocaceae</taxon>
        <taxon>Nostoc</taxon>
    </lineage>
</organism>
<sequence>MRLTAEVVFRRLKAFMKKALSLKPQASPRTLTGKQATRSVS</sequence>
<gene>
    <name evidence="1" type="ORF">GXM_06336</name>
</gene>
<dbReference type="KEGG" id="nsh:GXM_06336"/>
<evidence type="ECO:0000313" key="2">
    <source>
        <dbReference type="Proteomes" id="UP000326678"/>
    </source>
</evidence>
<dbReference type="Proteomes" id="UP000326678">
    <property type="component" value="Chromosome Gxm1"/>
</dbReference>
<dbReference type="AlphaFoldDB" id="A0A5P8W8D6"/>
<proteinExistence type="predicted"/>
<keyword evidence="2" id="KW-1185">Reference proteome</keyword>
<accession>A0A5P8W8D6</accession>
<dbReference type="EMBL" id="CP045226">
    <property type="protein sequence ID" value="QFS48842.1"/>
    <property type="molecule type" value="Genomic_DNA"/>
</dbReference>
<name>A0A5P8W8D6_9NOSO</name>
<evidence type="ECO:0000313" key="1">
    <source>
        <dbReference type="EMBL" id="QFS48842.1"/>
    </source>
</evidence>
<protein>
    <submittedName>
        <fullName evidence="1">Uncharacterized protein</fullName>
    </submittedName>
</protein>